<dbReference type="STRING" id="1384459.GL4_3297"/>
<dbReference type="Gene3D" id="1.10.287.110">
    <property type="entry name" value="DnaJ domain"/>
    <property type="match status" value="1"/>
</dbReference>
<dbReference type="SMART" id="SM00271">
    <property type="entry name" value="DnaJ"/>
    <property type="match status" value="1"/>
</dbReference>
<gene>
    <name evidence="2" type="ORF">GL4_3297</name>
</gene>
<dbReference type="PROSITE" id="PS50076">
    <property type="entry name" value="DNAJ_2"/>
    <property type="match status" value="1"/>
</dbReference>
<accession>A0A0A8K863</accession>
<dbReference type="RefSeq" id="WP_045368993.1">
    <property type="nucleotide sequence ID" value="NZ_AP014648.1"/>
</dbReference>
<evidence type="ECO:0000313" key="3">
    <source>
        <dbReference type="Proteomes" id="UP000031643"/>
    </source>
</evidence>
<dbReference type="InterPro" id="IPR001623">
    <property type="entry name" value="DnaJ_domain"/>
</dbReference>
<organism evidence="2 3">
    <name type="scientific">Methyloceanibacter caenitepidi</name>
    <dbReference type="NCBI Taxonomy" id="1384459"/>
    <lineage>
        <taxon>Bacteria</taxon>
        <taxon>Pseudomonadati</taxon>
        <taxon>Pseudomonadota</taxon>
        <taxon>Alphaproteobacteria</taxon>
        <taxon>Hyphomicrobiales</taxon>
        <taxon>Hyphomicrobiaceae</taxon>
        <taxon>Methyloceanibacter</taxon>
    </lineage>
</organism>
<keyword evidence="3" id="KW-1185">Reference proteome</keyword>
<proteinExistence type="predicted"/>
<dbReference type="Proteomes" id="UP000031643">
    <property type="component" value="Chromosome"/>
</dbReference>
<dbReference type="KEGG" id="mcg:GL4_3297"/>
<reference evidence="2 3" key="1">
    <citation type="submission" date="2014-09" db="EMBL/GenBank/DDBJ databases">
        <title>Genome sequencing of Methyloceanibacter caenitepidi Gela4.</title>
        <authorList>
            <person name="Takeuchi M."/>
            <person name="Susumu S."/>
            <person name="Kamagata Y."/>
            <person name="Oshima K."/>
            <person name="Hattori M."/>
            <person name="Iwasaki W."/>
        </authorList>
    </citation>
    <scope>NUCLEOTIDE SEQUENCE [LARGE SCALE GENOMIC DNA]</scope>
    <source>
        <strain evidence="2 3">Gela4</strain>
    </source>
</reference>
<feature type="domain" description="J" evidence="1">
    <location>
        <begin position="149"/>
        <end position="206"/>
    </location>
</feature>
<dbReference type="InterPro" id="IPR036869">
    <property type="entry name" value="J_dom_sf"/>
</dbReference>
<dbReference type="Pfam" id="PF00226">
    <property type="entry name" value="DnaJ"/>
    <property type="match status" value="1"/>
</dbReference>
<sequence>MKLDSKIFDHLRVKPDEDRLLRDTAPKCEWEGCDNPGLYPAPKGRGMEGKYHRFCLDHVREYNKGYNYFSGVPDEEVVAQQKADQIGDRPTWFVGVNAYGKSKGRGRGQRGGYGYRFETKDPFGLFGERGPAGEAPGKVKRPLKRLERKALHQLNLDDDATKQDIKTRFKELVKRLHPDHNNGDRSSEDKLREVIQAYNYLRQAGLA</sequence>
<evidence type="ECO:0000313" key="2">
    <source>
        <dbReference type="EMBL" id="BAQ18722.1"/>
    </source>
</evidence>
<dbReference type="AlphaFoldDB" id="A0A0A8K863"/>
<dbReference type="SUPFAM" id="SSF46565">
    <property type="entry name" value="Chaperone J-domain"/>
    <property type="match status" value="1"/>
</dbReference>
<dbReference type="EMBL" id="AP014648">
    <property type="protein sequence ID" value="BAQ18722.1"/>
    <property type="molecule type" value="Genomic_DNA"/>
</dbReference>
<dbReference type="PRINTS" id="PR00625">
    <property type="entry name" value="JDOMAIN"/>
</dbReference>
<dbReference type="OrthoDB" id="9786294at2"/>
<dbReference type="HOGENOM" id="CLU_096103_0_0_5"/>
<protein>
    <submittedName>
        <fullName evidence="2">Hypothetical with DnaJ-like domain</fullName>
    </submittedName>
</protein>
<evidence type="ECO:0000259" key="1">
    <source>
        <dbReference type="PROSITE" id="PS50076"/>
    </source>
</evidence>
<dbReference type="CDD" id="cd06257">
    <property type="entry name" value="DnaJ"/>
    <property type="match status" value="1"/>
</dbReference>
<name>A0A0A8K863_9HYPH</name>